<dbReference type="Gene3D" id="1.10.630.10">
    <property type="entry name" value="Cytochrome P450"/>
    <property type="match status" value="1"/>
</dbReference>
<evidence type="ECO:0000313" key="12">
    <source>
        <dbReference type="Proteomes" id="UP001556367"/>
    </source>
</evidence>
<dbReference type="InterPro" id="IPR002401">
    <property type="entry name" value="Cyt_P450_E_grp-I"/>
</dbReference>
<dbReference type="Proteomes" id="UP001556367">
    <property type="component" value="Unassembled WGS sequence"/>
</dbReference>
<comment type="cofactor">
    <cofactor evidence="1">
        <name>heme</name>
        <dbReference type="ChEBI" id="CHEBI:30413"/>
    </cofactor>
</comment>
<evidence type="ECO:0000256" key="3">
    <source>
        <dbReference type="ARBA" id="ARBA00010617"/>
    </source>
</evidence>
<protein>
    <recommendedName>
        <fullName evidence="13">Cytochrome P450</fullName>
    </recommendedName>
</protein>
<dbReference type="InterPro" id="IPR017972">
    <property type="entry name" value="Cyt_P450_CS"/>
</dbReference>
<keyword evidence="6 9" id="KW-0560">Oxidoreductase</keyword>
<evidence type="ECO:0000256" key="10">
    <source>
        <dbReference type="SAM" id="Phobius"/>
    </source>
</evidence>
<keyword evidence="8 9" id="KW-0503">Monooxygenase</keyword>
<evidence type="ECO:0000313" key="11">
    <source>
        <dbReference type="EMBL" id="KAL0947947.1"/>
    </source>
</evidence>
<dbReference type="PANTHER" id="PTHR46300">
    <property type="entry name" value="P450, PUTATIVE (EUROFUNG)-RELATED-RELATED"/>
    <property type="match status" value="1"/>
</dbReference>
<gene>
    <name evidence="11" type="ORF">HGRIS_010576</name>
</gene>
<keyword evidence="7 9" id="KW-0408">Iron</keyword>
<keyword evidence="12" id="KW-1185">Reference proteome</keyword>
<dbReference type="PANTHER" id="PTHR46300:SF5">
    <property type="entry name" value="CYTOCHROME P450"/>
    <property type="match status" value="1"/>
</dbReference>
<evidence type="ECO:0000256" key="6">
    <source>
        <dbReference type="ARBA" id="ARBA00023002"/>
    </source>
</evidence>
<dbReference type="InterPro" id="IPR036396">
    <property type="entry name" value="Cyt_P450_sf"/>
</dbReference>
<comment type="pathway">
    <text evidence="2">Secondary metabolite biosynthesis.</text>
</comment>
<comment type="caution">
    <text evidence="11">The sequence shown here is derived from an EMBL/GenBank/DDBJ whole genome shotgun (WGS) entry which is preliminary data.</text>
</comment>
<dbReference type="PROSITE" id="PS00086">
    <property type="entry name" value="CYTOCHROME_P450"/>
    <property type="match status" value="1"/>
</dbReference>
<dbReference type="PRINTS" id="PR00385">
    <property type="entry name" value="P450"/>
</dbReference>
<evidence type="ECO:0000256" key="1">
    <source>
        <dbReference type="ARBA" id="ARBA00001971"/>
    </source>
</evidence>
<dbReference type="CDD" id="cd11065">
    <property type="entry name" value="CYP64-like"/>
    <property type="match status" value="1"/>
</dbReference>
<evidence type="ECO:0000256" key="7">
    <source>
        <dbReference type="ARBA" id="ARBA00023004"/>
    </source>
</evidence>
<evidence type="ECO:0000256" key="9">
    <source>
        <dbReference type="RuleBase" id="RU000461"/>
    </source>
</evidence>
<dbReference type="InterPro" id="IPR050364">
    <property type="entry name" value="Cytochrome_P450_fung"/>
</dbReference>
<dbReference type="Pfam" id="PF00067">
    <property type="entry name" value="p450"/>
    <property type="match status" value="1"/>
</dbReference>
<organism evidence="11 12">
    <name type="scientific">Hohenbuehelia grisea</name>
    <dbReference type="NCBI Taxonomy" id="104357"/>
    <lineage>
        <taxon>Eukaryota</taxon>
        <taxon>Fungi</taxon>
        <taxon>Dikarya</taxon>
        <taxon>Basidiomycota</taxon>
        <taxon>Agaricomycotina</taxon>
        <taxon>Agaricomycetes</taxon>
        <taxon>Agaricomycetidae</taxon>
        <taxon>Agaricales</taxon>
        <taxon>Pleurotineae</taxon>
        <taxon>Pleurotaceae</taxon>
        <taxon>Hohenbuehelia</taxon>
    </lineage>
</organism>
<dbReference type="InterPro" id="IPR001128">
    <property type="entry name" value="Cyt_P450"/>
</dbReference>
<feature type="transmembrane region" description="Helical" evidence="10">
    <location>
        <begin position="31"/>
        <end position="54"/>
    </location>
</feature>
<dbReference type="EMBL" id="JASNQZ010000014">
    <property type="protein sequence ID" value="KAL0947947.1"/>
    <property type="molecule type" value="Genomic_DNA"/>
</dbReference>
<keyword evidence="10" id="KW-0472">Membrane</keyword>
<keyword evidence="10" id="KW-1133">Transmembrane helix</keyword>
<keyword evidence="5 9" id="KW-0479">Metal-binding</keyword>
<evidence type="ECO:0000256" key="8">
    <source>
        <dbReference type="ARBA" id="ARBA00023033"/>
    </source>
</evidence>
<reference evidence="12" key="1">
    <citation type="submission" date="2024-06" db="EMBL/GenBank/DDBJ databases">
        <title>Multi-omics analyses provide insights into the biosynthesis of the anticancer antibiotic pleurotin in Hohenbuehelia grisea.</title>
        <authorList>
            <person name="Weaver J.A."/>
            <person name="Alberti F."/>
        </authorList>
    </citation>
    <scope>NUCLEOTIDE SEQUENCE [LARGE SCALE GENOMIC DNA]</scope>
    <source>
        <strain evidence="12">T-177</strain>
    </source>
</reference>
<evidence type="ECO:0000256" key="4">
    <source>
        <dbReference type="ARBA" id="ARBA00022617"/>
    </source>
</evidence>
<comment type="similarity">
    <text evidence="3 9">Belongs to the cytochrome P450 family.</text>
</comment>
<name>A0ABR3IX99_9AGAR</name>
<evidence type="ECO:0008006" key="13">
    <source>
        <dbReference type="Google" id="ProtNLM"/>
    </source>
</evidence>
<dbReference type="SUPFAM" id="SSF48264">
    <property type="entry name" value="Cytochrome P450"/>
    <property type="match status" value="1"/>
</dbReference>
<keyword evidence="10" id="KW-0812">Transmembrane</keyword>
<proteinExistence type="inferred from homology"/>
<dbReference type="PRINTS" id="PR00463">
    <property type="entry name" value="EP450I"/>
</dbReference>
<sequence>MQEYAVSKPPTTMWHQEALWFRTPSVFSHEFTSMITTTHIAVFSILGLLASYLLRTRPRFPLPPGPRADPLIGHLRSIPTKDEAKVFHEWAQRYGDVVYIHALGKSIVVVDSVDVAIDLLEKRSAIYSDRGRFTVLNLMGFEVTLGMLPYGQRFRRQRRMLHSPLTSKACFKWQGVQTNSARRLAKAILENSHDYDRLFGWFSTTVIVKVAYGFDIESEEDEYVKLSDTTSLLLSHSGAPGSTLIDLFPILRHFPSWFPGTHYAHFARKWRYVVLRLLDMPYERTLQAMANGDSTPSIVGTYAKRFQDQDVVNEVDVDDVKNVGMVSLTAGAETTWSTLVVFLLAMLQNPDAQKRAQAEIDTVIGTDTLPEFSDRASLPYVECLVQEVLRWYPVVPLGIPHRCMEDNIYGGMFIPKGSLVIANARGMSLRESTYANPTEFNPSRFLPKPEGNGEPFFSSAFGFGRRICPGRHLAYSSVWIVATTILATSNISPAVDGTGKEVKFEPEFMDGITSRPKPFPCSITPRSKHAMKVLAMEHLMPKSPDM</sequence>
<accession>A0ABR3IX99</accession>
<keyword evidence="4 9" id="KW-0349">Heme</keyword>
<evidence type="ECO:0000256" key="2">
    <source>
        <dbReference type="ARBA" id="ARBA00005179"/>
    </source>
</evidence>
<evidence type="ECO:0000256" key="5">
    <source>
        <dbReference type="ARBA" id="ARBA00022723"/>
    </source>
</evidence>
<feature type="transmembrane region" description="Helical" evidence="10">
    <location>
        <begin position="133"/>
        <end position="151"/>
    </location>
</feature>